<dbReference type="GO" id="GO:0016020">
    <property type="term" value="C:membrane"/>
    <property type="evidence" value="ECO:0007669"/>
    <property type="project" value="UniProtKB-SubCell"/>
</dbReference>
<evidence type="ECO:0000313" key="9">
    <source>
        <dbReference type="EMBL" id="KAF2791430.1"/>
    </source>
</evidence>
<dbReference type="Pfam" id="PF20684">
    <property type="entry name" value="Fung_rhodopsin"/>
    <property type="match status" value="1"/>
</dbReference>
<feature type="region of interest" description="Disordered" evidence="6">
    <location>
        <begin position="389"/>
        <end position="410"/>
    </location>
</feature>
<dbReference type="Proteomes" id="UP000799757">
    <property type="component" value="Unassembled WGS sequence"/>
</dbReference>
<evidence type="ECO:0000256" key="5">
    <source>
        <dbReference type="ARBA" id="ARBA00038359"/>
    </source>
</evidence>
<evidence type="ECO:0000256" key="7">
    <source>
        <dbReference type="SAM" id="Phobius"/>
    </source>
</evidence>
<protein>
    <recommendedName>
        <fullName evidence="8">Rhodopsin domain-containing protein</fullName>
    </recommendedName>
</protein>
<evidence type="ECO:0000256" key="1">
    <source>
        <dbReference type="ARBA" id="ARBA00004141"/>
    </source>
</evidence>
<reference evidence="9" key="1">
    <citation type="journal article" date="2020" name="Stud. Mycol.">
        <title>101 Dothideomycetes genomes: a test case for predicting lifestyles and emergence of pathogens.</title>
        <authorList>
            <person name="Haridas S."/>
            <person name="Albert R."/>
            <person name="Binder M."/>
            <person name="Bloem J."/>
            <person name="Labutti K."/>
            <person name="Salamov A."/>
            <person name="Andreopoulos B."/>
            <person name="Baker S."/>
            <person name="Barry K."/>
            <person name="Bills G."/>
            <person name="Bluhm B."/>
            <person name="Cannon C."/>
            <person name="Castanera R."/>
            <person name="Culley D."/>
            <person name="Daum C."/>
            <person name="Ezra D."/>
            <person name="Gonzalez J."/>
            <person name="Henrissat B."/>
            <person name="Kuo A."/>
            <person name="Liang C."/>
            <person name="Lipzen A."/>
            <person name="Lutzoni F."/>
            <person name="Magnuson J."/>
            <person name="Mondo S."/>
            <person name="Nolan M."/>
            <person name="Ohm R."/>
            <person name="Pangilinan J."/>
            <person name="Park H.-J."/>
            <person name="Ramirez L."/>
            <person name="Alfaro M."/>
            <person name="Sun H."/>
            <person name="Tritt A."/>
            <person name="Yoshinaga Y."/>
            <person name="Zwiers L.-H."/>
            <person name="Turgeon B."/>
            <person name="Goodwin S."/>
            <person name="Spatafora J."/>
            <person name="Crous P."/>
            <person name="Grigoriev I."/>
        </authorList>
    </citation>
    <scope>NUCLEOTIDE SEQUENCE</scope>
    <source>
        <strain evidence="9">CBS 109.77</strain>
    </source>
</reference>
<evidence type="ECO:0000313" key="10">
    <source>
        <dbReference type="Proteomes" id="UP000799757"/>
    </source>
</evidence>
<dbReference type="InterPro" id="IPR049326">
    <property type="entry name" value="Rhodopsin_dom_fungi"/>
</dbReference>
<accession>A0A6A6X4J2</accession>
<comment type="subcellular location">
    <subcellularLocation>
        <location evidence="1">Membrane</location>
        <topology evidence="1">Multi-pass membrane protein</topology>
    </subcellularLocation>
</comment>
<dbReference type="PANTHER" id="PTHR33048:SF47">
    <property type="entry name" value="INTEGRAL MEMBRANE PROTEIN-RELATED"/>
    <property type="match status" value="1"/>
</dbReference>
<feature type="compositionally biased region" description="Low complexity" evidence="6">
    <location>
        <begin position="392"/>
        <end position="401"/>
    </location>
</feature>
<feature type="transmembrane region" description="Helical" evidence="7">
    <location>
        <begin position="134"/>
        <end position="155"/>
    </location>
</feature>
<feature type="transmembrane region" description="Helical" evidence="7">
    <location>
        <begin position="218"/>
        <end position="238"/>
    </location>
</feature>
<feature type="transmembrane region" description="Helical" evidence="7">
    <location>
        <begin position="100"/>
        <end position="122"/>
    </location>
</feature>
<feature type="transmembrane region" description="Helical" evidence="7">
    <location>
        <begin position="18"/>
        <end position="39"/>
    </location>
</feature>
<evidence type="ECO:0000259" key="8">
    <source>
        <dbReference type="Pfam" id="PF20684"/>
    </source>
</evidence>
<feature type="domain" description="Rhodopsin" evidence="8">
    <location>
        <begin position="35"/>
        <end position="278"/>
    </location>
</feature>
<feature type="transmembrane region" description="Helical" evidence="7">
    <location>
        <begin position="51"/>
        <end position="73"/>
    </location>
</feature>
<dbReference type="OrthoDB" id="5417844at2759"/>
<dbReference type="EMBL" id="MU002019">
    <property type="protein sequence ID" value="KAF2791430.1"/>
    <property type="molecule type" value="Genomic_DNA"/>
</dbReference>
<proteinExistence type="inferred from homology"/>
<feature type="transmembrane region" description="Helical" evidence="7">
    <location>
        <begin position="186"/>
        <end position="206"/>
    </location>
</feature>
<keyword evidence="2 7" id="KW-0812">Transmembrane</keyword>
<keyword evidence="10" id="KW-1185">Reference proteome</keyword>
<evidence type="ECO:0000256" key="2">
    <source>
        <dbReference type="ARBA" id="ARBA00022692"/>
    </source>
</evidence>
<evidence type="ECO:0000256" key="4">
    <source>
        <dbReference type="ARBA" id="ARBA00023136"/>
    </source>
</evidence>
<evidence type="ECO:0000256" key="6">
    <source>
        <dbReference type="SAM" id="MobiDB-lite"/>
    </source>
</evidence>
<organism evidence="9 10">
    <name type="scientific">Melanomma pulvis-pyrius CBS 109.77</name>
    <dbReference type="NCBI Taxonomy" id="1314802"/>
    <lineage>
        <taxon>Eukaryota</taxon>
        <taxon>Fungi</taxon>
        <taxon>Dikarya</taxon>
        <taxon>Ascomycota</taxon>
        <taxon>Pezizomycotina</taxon>
        <taxon>Dothideomycetes</taxon>
        <taxon>Pleosporomycetidae</taxon>
        <taxon>Pleosporales</taxon>
        <taxon>Melanommataceae</taxon>
        <taxon>Melanomma</taxon>
    </lineage>
</organism>
<comment type="similarity">
    <text evidence="5">Belongs to the SAT4 family.</text>
</comment>
<dbReference type="PANTHER" id="PTHR33048">
    <property type="entry name" value="PTH11-LIKE INTEGRAL MEMBRANE PROTEIN (AFU_ORTHOLOGUE AFUA_5G11245)"/>
    <property type="match status" value="1"/>
</dbReference>
<dbReference type="AlphaFoldDB" id="A0A6A6X4J2"/>
<keyword evidence="4 7" id="KW-0472">Membrane</keyword>
<feature type="region of interest" description="Disordered" evidence="6">
    <location>
        <begin position="326"/>
        <end position="351"/>
    </location>
</feature>
<gene>
    <name evidence="9" type="ORF">K505DRAFT_309506</name>
</gene>
<sequence>MAGLPPGINLADDNQSQIIGSVSATWALATIALTLRFICRRISKAGFWWDDYLMVPAYVFTSISSWISITWMINFGLGKHIFVQPLARIPECVEVFLKSLFITEVCYTGTIVFAKFSILAFYWRLFSRNDFVRWAVIVITGMVTMWGIAVFLIVVTQCRPLHGFWDKTIPAVCSVDSYKFFYGNSVPNIITDALLILTPLPAIWALRLQLQQKISLSGIFLLGIFVTGVSITRLIYLVSLDVTAQDVTWVFRMPQIWTCVELNIAVVCGCLPQLRPLMLLITTGSAIGTSAAASTNRKTANTGASTKRSFFSKSGASAMDTAVESNIGAAPSPDPGEKKFGDTRPLVGVPQQGLNKSAGYIELGNMETGHGHQHRESKGAVWVRTEWDVTTSSKSQASSGRSSKEHVNTV</sequence>
<dbReference type="InterPro" id="IPR052337">
    <property type="entry name" value="SAT4-like"/>
</dbReference>
<keyword evidence="3 7" id="KW-1133">Transmembrane helix</keyword>
<name>A0A6A6X4J2_9PLEO</name>
<evidence type="ECO:0000256" key="3">
    <source>
        <dbReference type="ARBA" id="ARBA00022989"/>
    </source>
</evidence>